<evidence type="ECO:0000256" key="1">
    <source>
        <dbReference type="SAM" id="Phobius"/>
    </source>
</evidence>
<feature type="transmembrane region" description="Helical" evidence="1">
    <location>
        <begin position="12"/>
        <end position="39"/>
    </location>
</feature>
<feature type="transmembrane region" description="Helical" evidence="1">
    <location>
        <begin position="140"/>
        <end position="161"/>
    </location>
</feature>
<dbReference type="AlphaFoldDB" id="A0A229FSH3"/>
<sequence>MKKLINFIQFQAVWFLCIFGAAHQFELMAILISVGIIAWAILTSEHRMHDYVIGLIAVIIGVALDSLLISQNLITFTTAYWTSMAPLWMTPIWIALALTLQSSMSWLSGRYLLAGVLGAISGPFAYWAGVRMGAGVFPDFVTAMICLSVIWLIITPALFYLSSLLKARHVHSSN</sequence>
<keyword evidence="1" id="KW-0812">Transmembrane</keyword>
<dbReference type="OrthoDB" id="288800at2"/>
<dbReference type="EMBL" id="NJGG01000002">
    <property type="protein sequence ID" value="OXL14957.1"/>
    <property type="molecule type" value="Genomic_DNA"/>
</dbReference>
<dbReference type="Proteomes" id="UP000215188">
    <property type="component" value="Unassembled WGS sequence"/>
</dbReference>
<evidence type="ECO:0000313" key="3">
    <source>
        <dbReference type="Proteomes" id="UP000215188"/>
    </source>
</evidence>
<name>A0A229FSH3_9BURK</name>
<keyword evidence="3" id="KW-1185">Reference proteome</keyword>
<accession>A0A229FSH3</accession>
<keyword evidence="1" id="KW-1133">Transmembrane helix</keyword>
<dbReference type="InterPro" id="IPR021306">
    <property type="entry name" value="DUF2878"/>
</dbReference>
<feature type="transmembrane region" description="Helical" evidence="1">
    <location>
        <begin position="80"/>
        <end position="99"/>
    </location>
</feature>
<feature type="transmembrane region" description="Helical" evidence="1">
    <location>
        <begin position="51"/>
        <end position="74"/>
    </location>
</feature>
<organism evidence="2 3">
    <name type="scientific">Polynucleobacter cosmopolitanus</name>
    <dbReference type="NCBI Taxonomy" id="351345"/>
    <lineage>
        <taxon>Bacteria</taxon>
        <taxon>Pseudomonadati</taxon>
        <taxon>Pseudomonadota</taxon>
        <taxon>Betaproteobacteria</taxon>
        <taxon>Burkholderiales</taxon>
        <taxon>Burkholderiaceae</taxon>
        <taxon>Polynucleobacter</taxon>
    </lineage>
</organism>
<dbReference type="RefSeq" id="WP_089515946.1">
    <property type="nucleotide sequence ID" value="NZ_NJGG01000002.1"/>
</dbReference>
<keyword evidence="1" id="KW-0472">Membrane</keyword>
<proteinExistence type="predicted"/>
<gene>
    <name evidence="2" type="ORF">AOC33_06465</name>
</gene>
<reference evidence="2 3" key="1">
    <citation type="submission" date="2017-06" db="EMBL/GenBank/DDBJ databases">
        <title>Reclassification of a Polynucleobacter cosmopolitanus strain isolated from tropical Lake Victoria as Polynucleobacter victoriensis comb. nov.</title>
        <authorList>
            <person name="Hahn M.W."/>
        </authorList>
    </citation>
    <scope>NUCLEOTIDE SEQUENCE [LARGE SCALE GENOMIC DNA]</scope>
    <source>
        <strain evidence="2 3">MWH-MoIso2</strain>
    </source>
</reference>
<feature type="transmembrane region" description="Helical" evidence="1">
    <location>
        <begin position="111"/>
        <end position="128"/>
    </location>
</feature>
<evidence type="ECO:0008006" key="4">
    <source>
        <dbReference type="Google" id="ProtNLM"/>
    </source>
</evidence>
<protein>
    <recommendedName>
        <fullName evidence="4">DUF2878 domain-containing protein</fullName>
    </recommendedName>
</protein>
<comment type="caution">
    <text evidence="2">The sequence shown here is derived from an EMBL/GenBank/DDBJ whole genome shotgun (WGS) entry which is preliminary data.</text>
</comment>
<dbReference type="Pfam" id="PF11086">
    <property type="entry name" value="DUF2878"/>
    <property type="match status" value="1"/>
</dbReference>
<evidence type="ECO:0000313" key="2">
    <source>
        <dbReference type="EMBL" id="OXL14957.1"/>
    </source>
</evidence>